<accession>A0A0K2TJ43</accession>
<keyword evidence="1" id="KW-0489">Methyltransferase</keyword>
<dbReference type="SUPFAM" id="SSF82199">
    <property type="entry name" value="SET domain"/>
    <property type="match status" value="1"/>
</dbReference>
<evidence type="ECO:0000256" key="1">
    <source>
        <dbReference type="ARBA" id="ARBA00022603"/>
    </source>
</evidence>
<dbReference type="InterPro" id="IPR011990">
    <property type="entry name" value="TPR-like_helical_dom_sf"/>
</dbReference>
<dbReference type="OrthoDB" id="5945798at2759"/>
<dbReference type="InterPro" id="IPR052097">
    <property type="entry name" value="SET-MYND_domain_protein"/>
</dbReference>
<dbReference type="GO" id="GO:0008168">
    <property type="term" value="F:methyltransferase activity"/>
    <property type="evidence" value="ECO:0007669"/>
    <property type="project" value="UniProtKB-KW"/>
</dbReference>
<keyword evidence="2" id="KW-0808">Transferase</keyword>
<dbReference type="GO" id="GO:0005737">
    <property type="term" value="C:cytoplasm"/>
    <property type="evidence" value="ECO:0007669"/>
    <property type="project" value="TreeGrafter"/>
</dbReference>
<dbReference type="Gene3D" id="1.25.40.10">
    <property type="entry name" value="Tetratricopeptide repeat domain"/>
    <property type="match status" value="1"/>
</dbReference>
<dbReference type="GO" id="GO:0032259">
    <property type="term" value="P:methylation"/>
    <property type="evidence" value="ECO:0007669"/>
    <property type="project" value="UniProtKB-KW"/>
</dbReference>
<dbReference type="GO" id="GO:0005634">
    <property type="term" value="C:nucleus"/>
    <property type="evidence" value="ECO:0007669"/>
    <property type="project" value="TreeGrafter"/>
</dbReference>
<dbReference type="GO" id="GO:0042826">
    <property type="term" value="F:histone deacetylase binding"/>
    <property type="evidence" value="ECO:0007669"/>
    <property type="project" value="TreeGrafter"/>
</dbReference>
<proteinExistence type="predicted"/>
<dbReference type="InterPro" id="IPR046341">
    <property type="entry name" value="SET_dom_sf"/>
</dbReference>
<keyword evidence="3" id="KW-0949">S-adenosyl-L-methionine</keyword>
<evidence type="ECO:0000256" key="2">
    <source>
        <dbReference type="ARBA" id="ARBA00022679"/>
    </source>
</evidence>
<organism evidence="4">
    <name type="scientific">Lepeophtheirus salmonis</name>
    <name type="common">Salmon louse</name>
    <name type="synonym">Caligus salmonis</name>
    <dbReference type="NCBI Taxonomy" id="72036"/>
    <lineage>
        <taxon>Eukaryota</taxon>
        <taxon>Metazoa</taxon>
        <taxon>Ecdysozoa</taxon>
        <taxon>Arthropoda</taxon>
        <taxon>Crustacea</taxon>
        <taxon>Multicrustacea</taxon>
        <taxon>Hexanauplia</taxon>
        <taxon>Copepoda</taxon>
        <taxon>Siphonostomatoida</taxon>
        <taxon>Caligidae</taxon>
        <taxon>Lepeophtheirus</taxon>
    </lineage>
</organism>
<dbReference type="EMBL" id="HACA01008702">
    <property type="protein sequence ID" value="CDW26063.1"/>
    <property type="molecule type" value="Transcribed_RNA"/>
</dbReference>
<dbReference type="AlphaFoldDB" id="A0A0K2TJ43"/>
<reference evidence="4" key="1">
    <citation type="submission" date="2014-05" db="EMBL/GenBank/DDBJ databases">
        <authorList>
            <person name="Chronopoulou M."/>
        </authorList>
    </citation>
    <scope>NUCLEOTIDE SEQUENCE</scope>
    <source>
        <tissue evidence="4">Whole organism</tissue>
    </source>
</reference>
<evidence type="ECO:0000313" key="4">
    <source>
        <dbReference type="EMBL" id="CDW26063.1"/>
    </source>
</evidence>
<dbReference type="PANTHER" id="PTHR46165:SF2">
    <property type="entry name" value="SET AND MYND DOMAIN-CONTAINING PROTEIN 4"/>
    <property type="match status" value="1"/>
</dbReference>
<name>A0A0K2TJ43_LEPSM</name>
<dbReference type="PANTHER" id="PTHR46165">
    <property type="entry name" value="SET AND MYND DOMAIN-CONTAINING PROTEIN 4"/>
    <property type="match status" value="1"/>
</dbReference>
<dbReference type="Gene3D" id="2.170.270.10">
    <property type="entry name" value="SET domain"/>
    <property type="match status" value="1"/>
</dbReference>
<protein>
    <submittedName>
        <fullName evidence="4">SET and MYND domaincontaining protein 4like [Saccoglossus kowalevskii]</fullName>
    </submittedName>
</protein>
<dbReference type="Gene3D" id="6.10.140.2220">
    <property type="match status" value="1"/>
</dbReference>
<dbReference type="SUPFAM" id="SSF48452">
    <property type="entry name" value="TPR-like"/>
    <property type="match status" value="1"/>
</dbReference>
<evidence type="ECO:0000256" key="3">
    <source>
        <dbReference type="ARBA" id="ARBA00022691"/>
    </source>
</evidence>
<sequence length="367" mass="41789">MTKINSVIADSTNLVSLGGSTKGDDKEDFEAFYTSVCEDLQTKGEVGSVSKSFAALKTDSERLAFVLTKPLPYKKRRREEFNFQGKDRSESVKARNAGNAVYQKNQIETALELYSKSICYAPHPNPATPIQSQQNENGSENRFEELALGYANRSAVLFQMKEYELCVRDITRAFDNGYPNNLMYKLFERKARCLKALKDYPRALESMKNAEMWMKYSTLSETKSTDFKKDIKKQIEFLEDKVNGITDLTELSSNMICYKKSLVAPVKVLKAPEIPKDQQNKEVLSTRSNLKLKYSKEKGRHLVATSDIEPGEILISETPYSAILLPDYFNTHCQSCFQRVFATIPCWCCSKVTLKILVFLKSIFVLF</sequence>